<organism evidence="1 2">
    <name type="scientific">Alteribacter lacisalsi</name>
    <dbReference type="NCBI Taxonomy" id="2045244"/>
    <lineage>
        <taxon>Bacteria</taxon>
        <taxon>Bacillati</taxon>
        <taxon>Bacillota</taxon>
        <taxon>Bacilli</taxon>
        <taxon>Bacillales</taxon>
        <taxon>Bacillaceae</taxon>
        <taxon>Alteribacter</taxon>
    </lineage>
</organism>
<comment type="caution">
    <text evidence="1">The sequence shown here is derived from an EMBL/GenBank/DDBJ whole genome shotgun (WGS) entry which is preliminary data.</text>
</comment>
<dbReference type="InterPro" id="IPR013325">
    <property type="entry name" value="RNA_pol_sigma_r2"/>
</dbReference>
<dbReference type="Gene3D" id="1.10.10.10">
    <property type="entry name" value="Winged helix-like DNA-binding domain superfamily/Winged helix DNA-binding domain"/>
    <property type="match status" value="1"/>
</dbReference>
<sequence>MYRGIRRRRLRFGNPSMSRPPFHEVYHQFEPLIFSFIHKFRLIYDQDEYIQIARIALFEAWSRHDGDHSSFPGYAKSYIRGYLQNAITADRKNQEQNVFTEPSTFALMHTGKSEDDFSMSEVSMLLDSASLSGRERIWVDEYLLNGSSQKDIAGRHGVKPETVKAWRKSALLKLRREFNK</sequence>
<dbReference type="NCBIfam" id="TIGR02937">
    <property type="entry name" value="sigma70-ECF"/>
    <property type="match status" value="1"/>
</dbReference>
<dbReference type="AlphaFoldDB" id="A0A2W0H6A0"/>
<dbReference type="GO" id="GO:0003700">
    <property type="term" value="F:DNA-binding transcription factor activity"/>
    <property type="evidence" value="ECO:0007669"/>
    <property type="project" value="InterPro"/>
</dbReference>
<dbReference type="SUPFAM" id="SSF88946">
    <property type="entry name" value="Sigma2 domain of RNA polymerase sigma factors"/>
    <property type="match status" value="1"/>
</dbReference>
<dbReference type="Proteomes" id="UP000248066">
    <property type="component" value="Unassembled WGS sequence"/>
</dbReference>
<dbReference type="EMBL" id="PDOF01000001">
    <property type="protein sequence ID" value="PYZ97393.1"/>
    <property type="molecule type" value="Genomic_DNA"/>
</dbReference>
<dbReference type="InterPro" id="IPR014284">
    <property type="entry name" value="RNA_pol_sigma-70_dom"/>
</dbReference>
<evidence type="ECO:0000313" key="2">
    <source>
        <dbReference type="Proteomes" id="UP000248066"/>
    </source>
</evidence>
<dbReference type="GO" id="GO:0006352">
    <property type="term" value="P:DNA-templated transcription initiation"/>
    <property type="evidence" value="ECO:0007669"/>
    <property type="project" value="InterPro"/>
</dbReference>
<dbReference type="SUPFAM" id="SSF88659">
    <property type="entry name" value="Sigma3 and sigma4 domains of RNA polymerase sigma factors"/>
    <property type="match status" value="1"/>
</dbReference>
<keyword evidence="2" id="KW-1185">Reference proteome</keyword>
<reference evidence="1 2" key="1">
    <citation type="submission" date="2017-10" db="EMBL/GenBank/DDBJ databases">
        <title>Bacillus sp. nov., a halophilic bacterium isolated from a Yangshapao Lake.</title>
        <authorList>
            <person name="Wang H."/>
        </authorList>
    </citation>
    <scope>NUCLEOTIDE SEQUENCE [LARGE SCALE GENOMIC DNA]</scope>
    <source>
        <strain evidence="1 2">YSP-3</strain>
    </source>
</reference>
<proteinExistence type="predicted"/>
<accession>A0A2W0H6A0</accession>
<gene>
    <name evidence="1" type="ORF">CR205_01970</name>
</gene>
<evidence type="ECO:0000313" key="1">
    <source>
        <dbReference type="EMBL" id="PYZ97393.1"/>
    </source>
</evidence>
<name>A0A2W0H6A0_9BACI</name>
<evidence type="ECO:0008006" key="3">
    <source>
        <dbReference type="Google" id="ProtNLM"/>
    </source>
</evidence>
<dbReference type="InterPro" id="IPR013324">
    <property type="entry name" value="RNA_pol_sigma_r3/r4-like"/>
</dbReference>
<dbReference type="InterPro" id="IPR036388">
    <property type="entry name" value="WH-like_DNA-bd_sf"/>
</dbReference>
<protein>
    <recommendedName>
        <fullName evidence="3">Sigma-70 family RNA polymerase sigma factor</fullName>
    </recommendedName>
</protein>